<dbReference type="PANTHER" id="PTHR43304:SF1">
    <property type="entry name" value="PAC DOMAIN-CONTAINING PROTEIN"/>
    <property type="match status" value="1"/>
</dbReference>
<dbReference type="InterPro" id="IPR004358">
    <property type="entry name" value="Sig_transdc_His_kin-like_C"/>
</dbReference>
<dbReference type="InterPro" id="IPR003661">
    <property type="entry name" value="HisK_dim/P_dom"/>
</dbReference>
<protein>
    <recommendedName>
        <fullName evidence="2">histidine kinase</fullName>
        <ecNumber evidence="2">2.7.13.3</ecNumber>
    </recommendedName>
</protein>
<reference evidence="6 7" key="1">
    <citation type="submission" date="2018-01" db="EMBL/GenBank/DDBJ databases">
        <title>Complete genome sequence of Bacteriovorax stolpii DSM12778.</title>
        <authorList>
            <person name="Tang B."/>
            <person name="Chang J."/>
        </authorList>
    </citation>
    <scope>NUCLEOTIDE SEQUENCE [LARGE SCALE GENOMIC DNA]</scope>
    <source>
        <strain evidence="6 7">DSM 12778</strain>
    </source>
</reference>
<dbReference type="SMART" id="SM00387">
    <property type="entry name" value="HATPase_c"/>
    <property type="match status" value="1"/>
</dbReference>
<organism evidence="6 7">
    <name type="scientific">Bacteriovorax stolpii</name>
    <name type="common">Bdellovibrio stolpii</name>
    <dbReference type="NCBI Taxonomy" id="960"/>
    <lineage>
        <taxon>Bacteria</taxon>
        <taxon>Pseudomonadati</taxon>
        <taxon>Bdellovibrionota</taxon>
        <taxon>Bacteriovoracia</taxon>
        <taxon>Bacteriovoracales</taxon>
        <taxon>Bacteriovoracaceae</taxon>
        <taxon>Bacteriovorax</taxon>
    </lineage>
</organism>
<dbReference type="CDD" id="cd00130">
    <property type="entry name" value="PAS"/>
    <property type="match status" value="2"/>
</dbReference>
<dbReference type="SMART" id="SM00091">
    <property type="entry name" value="PAS"/>
    <property type="match status" value="2"/>
</dbReference>
<dbReference type="Pfam" id="PF00989">
    <property type="entry name" value="PAS"/>
    <property type="match status" value="1"/>
</dbReference>
<keyword evidence="3" id="KW-0597">Phosphoprotein</keyword>
<dbReference type="AlphaFoldDB" id="A0A2K9NYI5"/>
<dbReference type="InterPro" id="IPR052162">
    <property type="entry name" value="Sensor_kinase/Photoreceptor"/>
</dbReference>
<evidence type="ECO:0000256" key="3">
    <source>
        <dbReference type="ARBA" id="ARBA00022553"/>
    </source>
</evidence>
<gene>
    <name evidence="6" type="ORF">C0V70_18435</name>
</gene>
<accession>A0A2K9NYI5</accession>
<dbReference type="Proteomes" id="UP000235584">
    <property type="component" value="Chromosome"/>
</dbReference>
<dbReference type="InterPro" id="IPR035965">
    <property type="entry name" value="PAS-like_dom_sf"/>
</dbReference>
<dbReference type="NCBIfam" id="TIGR00229">
    <property type="entry name" value="sensory_box"/>
    <property type="match status" value="2"/>
</dbReference>
<dbReference type="GO" id="GO:0000155">
    <property type="term" value="F:phosphorelay sensor kinase activity"/>
    <property type="evidence" value="ECO:0007669"/>
    <property type="project" value="InterPro"/>
</dbReference>
<dbReference type="InterPro" id="IPR000014">
    <property type="entry name" value="PAS"/>
</dbReference>
<dbReference type="EC" id="2.7.13.3" evidence="2"/>
<dbReference type="InterPro" id="IPR000700">
    <property type="entry name" value="PAS-assoc_C"/>
</dbReference>
<dbReference type="SMART" id="SM00086">
    <property type="entry name" value="PAC"/>
    <property type="match status" value="2"/>
</dbReference>
<dbReference type="Gene3D" id="3.30.450.20">
    <property type="entry name" value="PAS domain"/>
    <property type="match status" value="2"/>
</dbReference>
<dbReference type="InterPro" id="IPR003594">
    <property type="entry name" value="HATPase_dom"/>
</dbReference>
<dbReference type="CDD" id="cd00082">
    <property type="entry name" value="HisKA"/>
    <property type="match status" value="1"/>
</dbReference>
<name>A0A2K9NYI5_BACTC</name>
<proteinExistence type="predicted"/>
<dbReference type="SMART" id="SM00388">
    <property type="entry name" value="HisKA"/>
    <property type="match status" value="1"/>
</dbReference>
<dbReference type="GO" id="GO:0006355">
    <property type="term" value="P:regulation of DNA-templated transcription"/>
    <property type="evidence" value="ECO:0007669"/>
    <property type="project" value="InterPro"/>
</dbReference>
<evidence type="ECO:0000256" key="4">
    <source>
        <dbReference type="ARBA" id="ARBA00022679"/>
    </source>
</evidence>
<dbReference type="Pfam" id="PF13426">
    <property type="entry name" value="PAS_9"/>
    <property type="match status" value="1"/>
</dbReference>
<keyword evidence="4" id="KW-0808">Transferase</keyword>
<dbReference type="InterPro" id="IPR036890">
    <property type="entry name" value="HATPase_C_sf"/>
</dbReference>
<dbReference type="KEGG" id="bsto:C0V70_18435"/>
<dbReference type="Gene3D" id="3.30.565.10">
    <property type="entry name" value="Histidine kinase-like ATPase, C-terminal domain"/>
    <property type="match status" value="1"/>
</dbReference>
<dbReference type="CDD" id="cd00075">
    <property type="entry name" value="HATPase"/>
    <property type="match status" value="1"/>
</dbReference>
<dbReference type="RefSeq" id="WP_102245333.1">
    <property type="nucleotide sequence ID" value="NZ_CP025704.1"/>
</dbReference>
<evidence type="ECO:0000256" key="1">
    <source>
        <dbReference type="ARBA" id="ARBA00000085"/>
    </source>
</evidence>
<dbReference type="InterPro" id="IPR036097">
    <property type="entry name" value="HisK_dim/P_sf"/>
</dbReference>
<keyword evidence="7" id="KW-1185">Reference proteome</keyword>
<sequence>MKVYEAIFNCSPVAMLLVNEDSIIELANVHAGILFDYSPDELVGKNLDMLLPVQIKKAHPGLVKEYLANPISRRMGVGRNLYGVRKNGENIPVEIGLNPIQKDGKLYVMSSVIDITERLRAETRFKAAVQAAPCGMLMINQNGIIELANKKTQEIFGYEESELVGQPIEMLVPEEFKKPHPLFVKSYVANPVPRAMGIGRELFGRHKSGKFVPVEIGLQPVYASNETFVISSIVDITERKRNEEEIQEKSDEMKEFSYRTSHDLKSPLMTIGNLSDCILEDLEDHNLEHVKVNAERVKKLTVKLSKLIEDILTLTKADVMDEEKSLFSFDEYIKEVQEKYDYIIKENNVKIEGSFNQKKDFLVQKTRLTQVLDNLVSNSIKYFNKDSKDPYVRINVFNDPNKIYIQVEDNGKGIPAEKHNQVFGMFKRFDNSDIQGSGLGLYIIKKNMQKLNGHLSFESNPSGTTFYLEFKLI</sequence>
<evidence type="ECO:0000256" key="2">
    <source>
        <dbReference type="ARBA" id="ARBA00012438"/>
    </source>
</evidence>
<dbReference type="SUPFAM" id="SSF55874">
    <property type="entry name" value="ATPase domain of HSP90 chaperone/DNA topoisomerase II/histidine kinase"/>
    <property type="match status" value="1"/>
</dbReference>
<dbReference type="PROSITE" id="PS50113">
    <property type="entry name" value="PAC"/>
    <property type="match status" value="1"/>
</dbReference>
<evidence type="ECO:0000313" key="7">
    <source>
        <dbReference type="Proteomes" id="UP000235584"/>
    </source>
</evidence>
<dbReference type="InterPro" id="IPR001610">
    <property type="entry name" value="PAC"/>
</dbReference>
<comment type="catalytic activity">
    <reaction evidence="1">
        <text>ATP + protein L-histidine = ADP + protein N-phospho-L-histidine.</text>
        <dbReference type="EC" id="2.7.13.3"/>
    </reaction>
</comment>
<evidence type="ECO:0000313" key="6">
    <source>
        <dbReference type="EMBL" id="AUO00046.1"/>
    </source>
</evidence>
<dbReference type="SUPFAM" id="SSF55785">
    <property type="entry name" value="PYP-like sensor domain (PAS domain)"/>
    <property type="match status" value="2"/>
</dbReference>
<dbReference type="SUPFAM" id="SSF47384">
    <property type="entry name" value="Homodimeric domain of signal transducing histidine kinase"/>
    <property type="match status" value="1"/>
</dbReference>
<dbReference type="EMBL" id="CP025704">
    <property type="protein sequence ID" value="AUO00046.1"/>
    <property type="molecule type" value="Genomic_DNA"/>
</dbReference>
<dbReference type="PANTHER" id="PTHR43304">
    <property type="entry name" value="PHYTOCHROME-LIKE PROTEIN CPH1"/>
    <property type="match status" value="1"/>
</dbReference>
<dbReference type="PROSITE" id="PS50112">
    <property type="entry name" value="PAS"/>
    <property type="match status" value="2"/>
</dbReference>
<dbReference type="Pfam" id="PF02518">
    <property type="entry name" value="HATPase_c"/>
    <property type="match status" value="1"/>
</dbReference>
<dbReference type="InterPro" id="IPR013767">
    <property type="entry name" value="PAS_fold"/>
</dbReference>
<dbReference type="PROSITE" id="PS50109">
    <property type="entry name" value="HIS_KIN"/>
    <property type="match status" value="1"/>
</dbReference>
<dbReference type="PRINTS" id="PR00344">
    <property type="entry name" value="BCTRLSENSOR"/>
</dbReference>
<dbReference type="InterPro" id="IPR005467">
    <property type="entry name" value="His_kinase_dom"/>
</dbReference>
<keyword evidence="5" id="KW-0418">Kinase</keyword>
<evidence type="ECO:0000256" key="5">
    <source>
        <dbReference type="ARBA" id="ARBA00022777"/>
    </source>
</evidence>
<dbReference type="Gene3D" id="1.10.287.130">
    <property type="match status" value="1"/>
</dbReference>
<dbReference type="Pfam" id="PF00512">
    <property type="entry name" value="HisKA"/>
    <property type="match status" value="1"/>
</dbReference>